<evidence type="ECO:0000313" key="5">
    <source>
        <dbReference type="EMBL" id="CAB4843023.1"/>
    </source>
</evidence>
<sequence length="278" mass="29333">MSSFIGKTLVITGAGRRAGLGEGIAQKFASMGANVVIGDIGKTQGEQFPEHGVATASEMELLAQDLEKLGPGKMRSFTCDVRVESQVEALIAYAVKECGSVDILINNAGIGYLMSPIVDTKEENWDAVLDVNLKGTFLVTKHAARQMIAQGRGGRIINIASQAAKSGFPHAAAYVSSKHALIGFTRTASIEMGAHGITVNAVCPNHVTTGLGAWQNTYFSELLGMTHDEYMSAMASRIPLGRPGKPSDVANACAFLASEEAEYITGEPMNVSGGEETH</sequence>
<dbReference type="PANTHER" id="PTHR24321:SF8">
    <property type="entry name" value="ESTRADIOL 17-BETA-DEHYDROGENASE 8-RELATED"/>
    <property type="match status" value="1"/>
</dbReference>
<dbReference type="PRINTS" id="PR00081">
    <property type="entry name" value="GDHRDH"/>
</dbReference>
<evidence type="ECO:0000256" key="1">
    <source>
        <dbReference type="ARBA" id="ARBA00006484"/>
    </source>
</evidence>
<dbReference type="CDD" id="cd05233">
    <property type="entry name" value="SDR_c"/>
    <property type="match status" value="1"/>
</dbReference>
<dbReference type="EMBL" id="CAFBAA010000016">
    <property type="protein sequence ID" value="CAB4843023.1"/>
    <property type="molecule type" value="Genomic_DNA"/>
</dbReference>
<organism evidence="3">
    <name type="scientific">freshwater metagenome</name>
    <dbReference type="NCBI Taxonomy" id="449393"/>
    <lineage>
        <taxon>unclassified sequences</taxon>
        <taxon>metagenomes</taxon>
        <taxon>ecological metagenomes</taxon>
    </lineage>
</organism>
<dbReference type="InterPro" id="IPR020904">
    <property type="entry name" value="Sc_DH/Rdtase_CS"/>
</dbReference>
<dbReference type="EMBL" id="CAEZXB010000004">
    <property type="protein sequence ID" value="CAB4669818.1"/>
    <property type="molecule type" value="Genomic_DNA"/>
</dbReference>
<dbReference type="Pfam" id="PF13561">
    <property type="entry name" value="adh_short_C2"/>
    <property type="match status" value="1"/>
</dbReference>
<dbReference type="EMBL" id="CAEZXN010000001">
    <property type="protein sequence ID" value="CAB4683048.1"/>
    <property type="molecule type" value="Genomic_DNA"/>
</dbReference>
<dbReference type="FunFam" id="3.40.50.720:FF:000084">
    <property type="entry name" value="Short-chain dehydrogenase reductase"/>
    <property type="match status" value="1"/>
</dbReference>
<comment type="similarity">
    <text evidence="1">Belongs to the short-chain dehydrogenases/reductases (SDR) family.</text>
</comment>
<evidence type="ECO:0000256" key="2">
    <source>
        <dbReference type="ARBA" id="ARBA00023002"/>
    </source>
</evidence>
<dbReference type="AlphaFoldDB" id="A0A6J6MA45"/>
<evidence type="ECO:0000313" key="4">
    <source>
        <dbReference type="EMBL" id="CAB4683048.1"/>
    </source>
</evidence>
<dbReference type="InterPro" id="IPR036291">
    <property type="entry name" value="NAD(P)-bd_dom_sf"/>
</dbReference>
<accession>A0A6J6MA45</accession>
<proteinExistence type="inferred from homology"/>
<keyword evidence="2" id="KW-0560">Oxidoreductase</keyword>
<evidence type="ECO:0000313" key="6">
    <source>
        <dbReference type="EMBL" id="CAB5070877.1"/>
    </source>
</evidence>
<dbReference type="EMBL" id="CAFBRC010000002">
    <property type="protein sequence ID" value="CAB5070877.1"/>
    <property type="molecule type" value="Genomic_DNA"/>
</dbReference>
<dbReference type="Gene3D" id="3.40.50.720">
    <property type="entry name" value="NAD(P)-binding Rossmann-like Domain"/>
    <property type="match status" value="1"/>
</dbReference>
<evidence type="ECO:0000313" key="3">
    <source>
        <dbReference type="EMBL" id="CAB4669818.1"/>
    </source>
</evidence>
<dbReference type="PROSITE" id="PS00061">
    <property type="entry name" value="ADH_SHORT"/>
    <property type="match status" value="1"/>
</dbReference>
<dbReference type="GO" id="GO:0016491">
    <property type="term" value="F:oxidoreductase activity"/>
    <property type="evidence" value="ECO:0007669"/>
    <property type="project" value="UniProtKB-KW"/>
</dbReference>
<name>A0A6J6MA45_9ZZZZ</name>
<reference evidence="3" key="1">
    <citation type="submission" date="2020-05" db="EMBL/GenBank/DDBJ databases">
        <authorList>
            <person name="Chiriac C."/>
            <person name="Salcher M."/>
            <person name="Ghai R."/>
            <person name="Kavagutti S V."/>
        </authorList>
    </citation>
    <scope>NUCLEOTIDE SEQUENCE</scope>
</reference>
<dbReference type="PANTHER" id="PTHR24321">
    <property type="entry name" value="DEHYDROGENASES, SHORT CHAIN"/>
    <property type="match status" value="1"/>
</dbReference>
<dbReference type="InterPro" id="IPR002347">
    <property type="entry name" value="SDR_fam"/>
</dbReference>
<dbReference type="SUPFAM" id="SSF51735">
    <property type="entry name" value="NAD(P)-binding Rossmann-fold domains"/>
    <property type="match status" value="1"/>
</dbReference>
<gene>
    <name evidence="3" type="ORF">UFOPK2342_00364</name>
    <name evidence="4" type="ORF">UFOPK2423_00075</name>
    <name evidence="5" type="ORF">UFOPK3266_00790</name>
    <name evidence="6" type="ORF">UFOPK4367_00049</name>
</gene>
<dbReference type="PRINTS" id="PR00080">
    <property type="entry name" value="SDRFAMILY"/>
</dbReference>
<protein>
    <submittedName>
        <fullName evidence="3">Unannotated protein</fullName>
    </submittedName>
</protein>